<dbReference type="eggNOG" id="ENOG502RYTW">
    <property type="taxonomic scope" value="Eukaryota"/>
</dbReference>
<dbReference type="Proteomes" id="UP000030748">
    <property type="component" value="Unassembled WGS sequence"/>
</dbReference>
<proteinExistence type="predicted"/>
<dbReference type="STRING" id="4155.A0A022S0Y8"/>
<dbReference type="PROSITE" id="PS50181">
    <property type="entry name" value="FBOX"/>
    <property type="match status" value="1"/>
</dbReference>
<protein>
    <recommendedName>
        <fullName evidence="1">F-box domain-containing protein</fullName>
    </recommendedName>
</protein>
<gene>
    <name evidence="2" type="ORF">MIMGU_mgv1a023694mg</name>
</gene>
<evidence type="ECO:0000259" key="1">
    <source>
        <dbReference type="PROSITE" id="PS50181"/>
    </source>
</evidence>
<dbReference type="InterPro" id="IPR053781">
    <property type="entry name" value="F-box_AtFBL13-like"/>
</dbReference>
<dbReference type="InterPro" id="IPR001810">
    <property type="entry name" value="F-box_dom"/>
</dbReference>
<organism evidence="2 3">
    <name type="scientific">Erythranthe guttata</name>
    <name type="common">Yellow monkey flower</name>
    <name type="synonym">Mimulus guttatus</name>
    <dbReference type="NCBI Taxonomy" id="4155"/>
    <lineage>
        <taxon>Eukaryota</taxon>
        <taxon>Viridiplantae</taxon>
        <taxon>Streptophyta</taxon>
        <taxon>Embryophyta</taxon>
        <taxon>Tracheophyta</taxon>
        <taxon>Spermatophyta</taxon>
        <taxon>Magnoliopsida</taxon>
        <taxon>eudicotyledons</taxon>
        <taxon>Gunneridae</taxon>
        <taxon>Pentapetalae</taxon>
        <taxon>asterids</taxon>
        <taxon>lamiids</taxon>
        <taxon>Lamiales</taxon>
        <taxon>Phrymaceae</taxon>
        <taxon>Erythranthe</taxon>
    </lineage>
</organism>
<name>A0A022S0Y8_ERYGU</name>
<dbReference type="Pfam" id="PF08387">
    <property type="entry name" value="FBD"/>
    <property type="match status" value="1"/>
</dbReference>
<feature type="domain" description="F-box" evidence="1">
    <location>
        <begin position="5"/>
        <end position="53"/>
    </location>
</feature>
<dbReference type="Pfam" id="PF00646">
    <property type="entry name" value="F-box"/>
    <property type="match status" value="1"/>
</dbReference>
<evidence type="ECO:0000313" key="3">
    <source>
        <dbReference type="Proteomes" id="UP000030748"/>
    </source>
</evidence>
<dbReference type="Gene3D" id="3.80.10.10">
    <property type="entry name" value="Ribonuclease Inhibitor"/>
    <property type="match status" value="1"/>
</dbReference>
<dbReference type="InterPro" id="IPR006566">
    <property type="entry name" value="FBD"/>
</dbReference>
<dbReference type="EMBL" id="KI630206">
    <property type="protein sequence ID" value="EYU44910.1"/>
    <property type="molecule type" value="Genomic_DNA"/>
</dbReference>
<evidence type="ECO:0000313" key="2">
    <source>
        <dbReference type="EMBL" id="EYU44910.1"/>
    </source>
</evidence>
<dbReference type="CDD" id="cd22160">
    <property type="entry name" value="F-box_AtFBL13-like"/>
    <property type="match status" value="1"/>
</dbReference>
<dbReference type="SMART" id="SM00579">
    <property type="entry name" value="FBD"/>
    <property type="match status" value="1"/>
</dbReference>
<dbReference type="InterPro" id="IPR050232">
    <property type="entry name" value="FBL13/AtMIF1-like"/>
</dbReference>
<dbReference type="SUPFAM" id="SSF52047">
    <property type="entry name" value="RNI-like"/>
    <property type="match status" value="1"/>
</dbReference>
<dbReference type="Pfam" id="PF24758">
    <property type="entry name" value="LRR_At5g56370"/>
    <property type="match status" value="1"/>
</dbReference>
<dbReference type="AlphaFoldDB" id="A0A022S0Y8"/>
<dbReference type="InterPro" id="IPR055411">
    <property type="entry name" value="LRR_FXL15/At3g58940/PEG3-like"/>
</dbReference>
<dbReference type="PANTHER" id="PTHR31900">
    <property type="entry name" value="F-BOX/RNI SUPERFAMILY PROTEIN-RELATED"/>
    <property type="match status" value="1"/>
</dbReference>
<sequence>MVSIDDRLSDLPDSVLCRILSFLRTKVSVRTSILAKRWRYVWSYVPDLYFRNDKQYAITRVLMLRKVQYITTFRLVDGDGDGCIFFKENKEKHETDLDKYLTDTWITFVVERNVKRLHLSFRSRDRDHDHVIPCLPVCLFTCKTLVDLKLESCGVIPTRVTVCLPRLKKLHLLFVRYEADESIPHLLSGCPVLEDLRIELYPSIVYCHVSSPTVKRLVLNFIEASCGGRADRLEINTPSVEYLEIRDYFTEHIECGAALTSLTEADICFEDDSYVKQDYFYYSQSLLKFFDTLCNVDFSKTLIILKSLGSLRRFIECNIKYNDDEERSEERKGWKERPQQVAACLLSHLRIVKLVNIRGEKHELEIINYLLRNAKVLERMEISYPESFGSNKEINMLKNISLFHRGSAVCEVAFGGSCWW</sequence>
<dbReference type="InterPro" id="IPR032675">
    <property type="entry name" value="LRR_dom_sf"/>
</dbReference>
<dbReference type="PANTHER" id="PTHR31900:SF34">
    <property type="entry name" value="EMB|CAB62440.1-RELATED"/>
    <property type="match status" value="1"/>
</dbReference>
<accession>A0A022S0Y8</accession>
<dbReference type="InterPro" id="IPR036047">
    <property type="entry name" value="F-box-like_dom_sf"/>
</dbReference>
<keyword evidence="3" id="KW-1185">Reference proteome</keyword>
<reference evidence="2 3" key="1">
    <citation type="journal article" date="2013" name="Proc. Natl. Acad. Sci. U.S.A.">
        <title>Fine-scale variation in meiotic recombination in Mimulus inferred from population shotgun sequencing.</title>
        <authorList>
            <person name="Hellsten U."/>
            <person name="Wright K.M."/>
            <person name="Jenkins J."/>
            <person name="Shu S."/>
            <person name="Yuan Y."/>
            <person name="Wessler S.R."/>
            <person name="Schmutz J."/>
            <person name="Willis J.H."/>
            <person name="Rokhsar D.S."/>
        </authorList>
    </citation>
    <scope>NUCLEOTIDE SEQUENCE [LARGE SCALE GENOMIC DNA]</scope>
    <source>
        <strain evidence="3">cv. DUN x IM62</strain>
    </source>
</reference>
<dbReference type="SUPFAM" id="SSF81383">
    <property type="entry name" value="F-box domain"/>
    <property type="match status" value="1"/>
</dbReference>